<reference evidence="2" key="1">
    <citation type="submission" date="2018-07" db="EMBL/GenBank/DDBJ databases">
        <authorList>
            <person name="Zhao J."/>
        </authorList>
    </citation>
    <scope>NUCLEOTIDE SEQUENCE [LARGE SCALE GENOMIC DNA]</scope>
    <source>
        <strain evidence="2">GSSD-12</strain>
    </source>
</reference>
<evidence type="ECO:0000313" key="2">
    <source>
        <dbReference type="Proteomes" id="UP000253868"/>
    </source>
</evidence>
<keyword evidence="2" id="KW-1185">Reference proteome</keyword>
<dbReference type="AlphaFoldDB" id="A0A345HYG5"/>
<evidence type="ECO:0000313" key="1">
    <source>
        <dbReference type="EMBL" id="AXG81739.1"/>
    </source>
</evidence>
<dbReference type="InterPro" id="IPR054632">
    <property type="entry name" value="Aroma_sacti_dom"/>
</dbReference>
<proteinExistence type="predicted"/>
<dbReference type="KEGG" id="spad:DVK44_32970"/>
<sequence length="67" mass="7228">MTPEERIAALRDSGFPVDTLSADQQAVLRQLDDAEVAVLVSVRARLEAEDPEVRAHSGEPIIGGVLF</sequence>
<organism evidence="1 2">
    <name type="scientific">Streptomyces paludis</name>
    <dbReference type="NCBI Taxonomy" id="2282738"/>
    <lineage>
        <taxon>Bacteria</taxon>
        <taxon>Bacillati</taxon>
        <taxon>Actinomycetota</taxon>
        <taxon>Actinomycetes</taxon>
        <taxon>Kitasatosporales</taxon>
        <taxon>Streptomycetaceae</taxon>
        <taxon>Streptomyces</taxon>
    </lineage>
</organism>
<dbReference type="Proteomes" id="UP000253868">
    <property type="component" value="Chromosome"/>
</dbReference>
<dbReference type="RefSeq" id="WP_114664280.1">
    <property type="nucleotide sequence ID" value="NZ_CP031194.1"/>
</dbReference>
<dbReference type="NCBIfam" id="NF045560">
    <property type="entry name" value="aroma_sacti_dom"/>
    <property type="match status" value="1"/>
</dbReference>
<dbReference type="OrthoDB" id="4318602at2"/>
<accession>A0A345HYG5</accession>
<gene>
    <name evidence="1" type="ORF">DVK44_32970</name>
</gene>
<dbReference type="EMBL" id="CP031194">
    <property type="protein sequence ID" value="AXG81739.1"/>
    <property type="molecule type" value="Genomic_DNA"/>
</dbReference>
<name>A0A345HYG5_9ACTN</name>
<protein>
    <submittedName>
        <fullName evidence="1">Uncharacterized protein</fullName>
    </submittedName>
</protein>